<evidence type="ECO:0000313" key="3">
    <source>
        <dbReference type="Proteomes" id="UP000076715"/>
    </source>
</evidence>
<evidence type="ECO:0000313" key="2">
    <source>
        <dbReference type="EMBL" id="KZS38961.1"/>
    </source>
</evidence>
<keyword evidence="1" id="KW-0812">Transmembrane</keyword>
<keyword evidence="1" id="KW-1133">Transmembrane helix</keyword>
<evidence type="ECO:0008006" key="4">
    <source>
        <dbReference type="Google" id="ProtNLM"/>
    </source>
</evidence>
<organism evidence="2 3">
    <name type="scientific">Aquimarina aggregata</name>
    <dbReference type="NCBI Taxonomy" id="1642818"/>
    <lineage>
        <taxon>Bacteria</taxon>
        <taxon>Pseudomonadati</taxon>
        <taxon>Bacteroidota</taxon>
        <taxon>Flavobacteriia</taxon>
        <taxon>Flavobacteriales</taxon>
        <taxon>Flavobacteriaceae</taxon>
        <taxon>Aquimarina</taxon>
    </lineage>
</organism>
<accession>A0A162Y6Z2</accession>
<sequence length="244" mass="28691">MKKSRIVRLTRKWHRYLGVILGIQFLLWTIGGLYFSWTTIDEIRGDNLKNEVPILSKDVNYITPTNFIKQYFNSSDRITSLELTTVLEQPVYRITFIRNHEKSVTLIDAITGKIRKPLQEKEAILVAKNTLNVVAEIKDIEYLKTTGNHHEYRNRPLPAYAISFQEPANTTIYVSTEYGNVQTFRNNQWRIFDFLWMLHTMDYQERDDFNNVVLRAFSLFGIFTILSGFGLYLLTSKTFNRKKS</sequence>
<reference evidence="2 3" key="1">
    <citation type="submission" date="2016-01" db="EMBL/GenBank/DDBJ databases">
        <title>The draft genome sequence of Aquimarina sp. RZW4-3-2.</title>
        <authorList>
            <person name="Wang Y."/>
        </authorList>
    </citation>
    <scope>NUCLEOTIDE SEQUENCE [LARGE SCALE GENOMIC DNA]</scope>
    <source>
        <strain evidence="2 3">RZW4-3-2</strain>
    </source>
</reference>
<evidence type="ECO:0000256" key="1">
    <source>
        <dbReference type="SAM" id="Phobius"/>
    </source>
</evidence>
<dbReference type="STRING" id="1642818.AWE51_14515"/>
<dbReference type="OrthoDB" id="9806195at2"/>
<feature type="transmembrane region" description="Helical" evidence="1">
    <location>
        <begin position="16"/>
        <end position="37"/>
    </location>
</feature>
<feature type="transmembrane region" description="Helical" evidence="1">
    <location>
        <begin position="212"/>
        <end position="234"/>
    </location>
</feature>
<keyword evidence="3" id="KW-1185">Reference proteome</keyword>
<name>A0A162Y6Z2_9FLAO</name>
<dbReference type="EMBL" id="LQRT01000046">
    <property type="protein sequence ID" value="KZS38961.1"/>
    <property type="molecule type" value="Genomic_DNA"/>
</dbReference>
<gene>
    <name evidence="2" type="ORF">AWE51_14515</name>
</gene>
<protein>
    <recommendedName>
        <fullName evidence="4">PepSY domain-containing protein</fullName>
    </recommendedName>
</protein>
<proteinExistence type="predicted"/>
<comment type="caution">
    <text evidence="2">The sequence shown here is derived from an EMBL/GenBank/DDBJ whole genome shotgun (WGS) entry which is preliminary data.</text>
</comment>
<dbReference type="Proteomes" id="UP000076715">
    <property type="component" value="Unassembled WGS sequence"/>
</dbReference>
<keyword evidence="1" id="KW-0472">Membrane</keyword>
<dbReference type="AlphaFoldDB" id="A0A162Y6Z2"/>